<reference evidence="3" key="1">
    <citation type="submission" date="2016-06" db="EMBL/GenBank/DDBJ databases">
        <title>Parallel loss of symbiosis genes in relatives of nitrogen-fixing non-legume Parasponia.</title>
        <authorList>
            <person name="Van Velzen R."/>
            <person name="Holmer R."/>
            <person name="Bu F."/>
            <person name="Rutten L."/>
            <person name="Van Zeijl A."/>
            <person name="Liu W."/>
            <person name="Santuari L."/>
            <person name="Cao Q."/>
            <person name="Sharma T."/>
            <person name="Shen D."/>
            <person name="Roswanjaya Y."/>
            <person name="Wardhani T."/>
            <person name="Kalhor M.S."/>
            <person name="Jansen J."/>
            <person name="Van den Hoogen J."/>
            <person name="Gungor B."/>
            <person name="Hartog M."/>
            <person name="Hontelez J."/>
            <person name="Verver J."/>
            <person name="Yang W.-C."/>
            <person name="Schijlen E."/>
            <person name="Repin R."/>
            <person name="Schilthuizen M."/>
            <person name="Schranz E."/>
            <person name="Heidstra R."/>
            <person name="Miyata K."/>
            <person name="Fedorova E."/>
            <person name="Kohlen W."/>
            <person name="Bisseling T."/>
            <person name="Smit S."/>
            <person name="Geurts R."/>
        </authorList>
    </citation>
    <scope>NUCLEOTIDE SEQUENCE [LARGE SCALE GENOMIC DNA]</scope>
    <source>
        <strain evidence="3">cv. WU1-14</strain>
    </source>
</reference>
<keyword evidence="2" id="KW-0472">Membrane</keyword>
<name>A0A2P5C0D1_PARAD</name>
<accession>A0A2P5C0D1</accession>
<feature type="chain" id="PRO_5015190378" evidence="1">
    <location>
        <begin position="32"/>
        <end position="61"/>
    </location>
</feature>
<proteinExistence type="predicted"/>
<dbReference type="AlphaFoldDB" id="A0A2P5C0D1"/>
<feature type="signal peptide" evidence="1">
    <location>
        <begin position="1"/>
        <end position="31"/>
    </location>
</feature>
<evidence type="ECO:0000313" key="2">
    <source>
        <dbReference type="EMBL" id="PON54507.1"/>
    </source>
</evidence>
<keyword evidence="2" id="KW-0812">Transmembrane</keyword>
<dbReference type="OrthoDB" id="1193785at2759"/>
<keyword evidence="1" id="KW-0732">Signal</keyword>
<dbReference type="Proteomes" id="UP000237105">
    <property type="component" value="Unassembled WGS sequence"/>
</dbReference>
<keyword evidence="3" id="KW-1185">Reference proteome</keyword>
<protein>
    <submittedName>
        <fullName evidence="2">Transmembrane protein</fullName>
    </submittedName>
</protein>
<evidence type="ECO:0000313" key="3">
    <source>
        <dbReference type="Proteomes" id="UP000237105"/>
    </source>
</evidence>
<dbReference type="EMBL" id="JXTB01000194">
    <property type="protein sequence ID" value="PON54507.1"/>
    <property type="molecule type" value="Genomic_DNA"/>
</dbReference>
<evidence type="ECO:0000256" key="1">
    <source>
        <dbReference type="SAM" id="SignalP"/>
    </source>
</evidence>
<gene>
    <name evidence="2" type="ORF">PanWU01x14_194660</name>
</gene>
<comment type="caution">
    <text evidence="2">The sequence shown here is derived from an EMBL/GenBank/DDBJ whole genome shotgun (WGS) entry which is preliminary data.</text>
</comment>
<sequence length="61" mass="6544">MARISLLRFILVTLLVIFAMIFSPMSTSVEARPPAPVIDCPDCVCCEPPPSPGTCCRCGNC</sequence>
<organism evidence="2 3">
    <name type="scientific">Parasponia andersonii</name>
    <name type="common">Sponia andersonii</name>
    <dbReference type="NCBI Taxonomy" id="3476"/>
    <lineage>
        <taxon>Eukaryota</taxon>
        <taxon>Viridiplantae</taxon>
        <taxon>Streptophyta</taxon>
        <taxon>Embryophyta</taxon>
        <taxon>Tracheophyta</taxon>
        <taxon>Spermatophyta</taxon>
        <taxon>Magnoliopsida</taxon>
        <taxon>eudicotyledons</taxon>
        <taxon>Gunneridae</taxon>
        <taxon>Pentapetalae</taxon>
        <taxon>rosids</taxon>
        <taxon>fabids</taxon>
        <taxon>Rosales</taxon>
        <taxon>Cannabaceae</taxon>
        <taxon>Parasponia</taxon>
    </lineage>
</organism>